<proteinExistence type="predicted"/>
<organism evidence="1 2">
    <name type="scientific">Rubroshorea leprosula</name>
    <dbReference type="NCBI Taxonomy" id="152421"/>
    <lineage>
        <taxon>Eukaryota</taxon>
        <taxon>Viridiplantae</taxon>
        <taxon>Streptophyta</taxon>
        <taxon>Embryophyta</taxon>
        <taxon>Tracheophyta</taxon>
        <taxon>Spermatophyta</taxon>
        <taxon>Magnoliopsida</taxon>
        <taxon>eudicotyledons</taxon>
        <taxon>Gunneridae</taxon>
        <taxon>Pentapetalae</taxon>
        <taxon>rosids</taxon>
        <taxon>malvids</taxon>
        <taxon>Malvales</taxon>
        <taxon>Dipterocarpaceae</taxon>
        <taxon>Rubroshorea</taxon>
    </lineage>
</organism>
<accession>A0AAV5MHM4</accession>
<sequence length="68" mass="7686">MECPNMLTFSEGEVSTPKLQKVKLTKNSTDEGIWQEGGLNPTIQQLFTKKNGDDAEEDWSDALHKLFD</sequence>
<evidence type="ECO:0000313" key="1">
    <source>
        <dbReference type="EMBL" id="GKV49280.1"/>
    </source>
</evidence>
<protein>
    <submittedName>
        <fullName evidence="1">Uncharacterized protein</fullName>
    </submittedName>
</protein>
<name>A0AAV5MHM4_9ROSI</name>
<reference evidence="1 2" key="1">
    <citation type="journal article" date="2021" name="Commun. Biol.">
        <title>The genome of Shorea leprosula (Dipterocarpaceae) highlights the ecological relevance of drought in aseasonal tropical rainforests.</title>
        <authorList>
            <person name="Ng K.K.S."/>
            <person name="Kobayashi M.J."/>
            <person name="Fawcett J.A."/>
            <person name="Hatakeyama M."/>
            <person name="Paape T."/>
            <person name="Ng C.H."/>
            <person name="Ang C.C."/>
            <person name="Tnah L.H."/>
            <person name="Lee C.T."/>
            <person name="Nishiyama T."/>
            <person name="Sese J."/>
            <person name="O'Brien M.J."/>
            <person name="Copetti D."/>
            <person name="Mohd Noor M.I."/>
            <person name="Ong R.C."/>
            <person name="Putra M."/>
            <person name="Sireger I.Z."/>
            <person name="Indrioko S."/>
            <person name="Kosugi Y."/>
            <person name="Izuno A."/>
            <person name="Isagi Y."/>
            <person name="Lee S.L."/>
            <person name="Shimizu K.K."/>
        </authorList>
    </citation>
    <scope>NUCLEOTIDE SEQUENCE [LARGE SCALE GENOMIC DNA]</scope>
    <source>
        <strain evidence="1">214</strain>
    </source>
</reference>
<comment type="caution">
    <text evidence="1">The sequence shown here is derived from an EMBL/GenBank/DDBJ whole genome shotgun (WGS) entry which is preliminary data.</text>
</comment>
<dbReference type="Proteomes" id="UP001054252">
    <property type="component" value="Unassembled WGS sequence"/>
</dbReference>
<gene>
    <name evidence="1" type="ORF">SLEP1_g56038</name>
</gene>
<dbReference type="AlphaFoldDB" id="A0AAV5MHM4"/>
<evidence type="ECO:0000313" key="2">
    <source>
        <dbReference type="Proteomes" id="UP001054252"/>
    </source>
</evidence>
<keyword evidence="2" id="KW-1185">Reference proteome</keyword>
<dbReference type="EMBL" id="BPVZ01000292">
    <property type="protein sequence ID" value="GKV49280.1"/>
    <property type="molecule type" value="Genomic_DNA"/>
</dbReference>